<proteinExistence type="predicted"/>
<evidence type="ECO:0000313" key="1">
    <source>
        <dbReference type="EMBL" id="XDV68412.1"/>
    </source>
</evidence>
<name>A0AB39YH36_9ACTN</name>
<dbReference type="EMBL" id="CP165727">
    <property type="protein sequence ID" value="XDV68412.1"/>
    <property type="molecule type" value="Genomic_DNA"/>
</dbReference>
<gene>
    <name evidence="1" type="ORF">AB5J51_38620</name>
</gene>
<protein>
    <submittedName>
        <fullName evidence="1">Uncharacterized protein</fullName>
    </submittedName>
</protein>
<accession>A0AB39YH36</accession>
<dbReference type="AlphaFoldDB" id="A0AB39YH36"/>
<dbReference type="RefSeq" id="WP_369779930.1">
    <property type="nucleotide sequence ID" value="NZ_CP165727.1"/>
</dbReference>
<sequence>MIVTPNLPGGCTREFPVRTRYTWKTVAAELAAPLDGVHDLRLTLHGGFRLAAFGFTVSGGTD</sequence>
<organism evidence="1">
    <name type="scientific">Streptomyces sp. R33</name>
    <dbReference type="NCBI Taxonomy" id="3238629"/>
    <lineage>
        <taxon>Bacteria</taxon>
        <taxon>Bacillati</taxon>
        <taxon>Actinomycetota</taxon>
        <taxon>Actinomycetes</taxon>
        <taxon>Kitasatosporales</taxon>
        <taxon>Streptomycetaceae</taxon>
        <taxon>Streptomyces</taxon>
    </lineage>
</organism>
<dbReference type="Gene3D" id="2.60.120.260">
    <property type="entry name" value="Galactose-binding domain-like"/>
    <property type="match status" value="1"/>
</dbReference>
<reference evidence="1" key="1">
    <citation type="submission" date="2024-08" db="EMBL/GenBank/DDBJ databases">
        <authorList>
            <person name="Yu S.T."/>
        </authorList>
    </citation>
    <scope>NUCLEOTIDE SEQUENCE</scope>
    <source>
        <strain evidence="1">R33</strain>
    </source>
</reference>